<sequence length="265" mass="29283">MGKFYENISEDHAEWIRQQKLFFVATAPLDPQGTVNASPKGYDCFRIMGPNRVCYLDLTGSGIETQSHLQQNGRVTFLFMAFEGAPRILRLFGRGHVAQVDTLEYQTLYSKYFASPPSSESQSETSVAAAIASSSRPTPYEFENASQIRGIIVATIHKVGTSCGWGVPFYEFKGERPTLRSFWAKKTKSQLGQYWAMANTSSRDGLPGIRHEFMGPEWAPRPSKSSLLAKMTSQVASFLRGDFVLHSALLVAGFGTGLAASRFLA</sequence>
<organism evidence="2 3">
    <name type="scientific">Modicella reniformis</name>
    <dbReference type="NCBI Taxonomy" id="1440133"/>
    <lineage>
        <taxon>Eukaryota</taxon>
        <taxon>Fungi</taxon>
        <taxon>Fungi incertae sedis</taxon>
        <taxon>Mucoromycota</taxon>
        <taxon>Mortierellomycotina</taxon>
        <taxon>Mortierellomycetes</taxon>
        <taxon>Mortierellales</taxon>
        <taxon>Mortierellaceae</taxon>
        <taxon>Modicella</taxon>
    </lineage>
</organism>
<feature type="domain" description="Pyridoxamine 5'-phosphate oxidase N-terminal" evidence="1">
    <location>
        <begin position="9"/>
        <end position="121"/>
    </location>
</feature>
<reference evidence="2" key="1">
    <citation type="journal article" date="2020" name="Fungal Divers.">
        <title>Resolving the Mortierellaceae phylogeny through synthesis of multi-gene phylogenetics and phylogenomics.</title>
        <authorList>
            <person name="Vandepol N."/>
            <person name="Liber J."/>
            <person name="Desiro A."/>
            <person name="Na H."/>
            <person name="Kennedy M."/>
            <person name="Barry K."/>
            <person name="Grigoriev I.V."/>
            <person name="Miller A.N."/>
            <person name="O'Donnell K."/>
            <person name="Stajich J.E."/>
            <person name="Bonito G."/>
        </authorList>
    </citation>
    <scope>NUCLEOTIDE SEQUENCE</scope>
    <source>
        <strain evidence="2">MES-2147</strain>
    </source>
</reference>
<dbReference type="OrthoDB" id="539398at2759"/>
<dbReference type="InterPro" id="IPR012349">
    <property type="entry name" value="Split_barrel_FMN-bd"/>
</dbReference>
<gene>
    <name evidence="2" type="ORF">BGZ65_006282</name>
</gene>
<comment type="caution">
    <text evidence="2">The sequence shown here is derived from an EMBL/GenBank/DDBJ whole genome shotgun (WGS) entry which is preliminary data.</text>
</comment>
<proteinExistence type="predicted"/>
<dbReference type="Proteomes" id="UP000749646">
    <property type="component" value="Unassembled WGS sequence"/>
</dbReference>
<dbReference type="InterPro" id="IPR011576">
    <property type="entry name" value="Pyridox_Oxase_N"/>
</dbReference>
<accession>A0A9P6IN54</accession>
<dbReference type="Gene3D" id="2.30.110.10">
    <property type="entry name" value="Electron Transport, Fmn-binding Protein, Chain A"/>
    <property type="match status" value="1"/>
</dbReference>
<dbReference type="PANTHER" id="PTHR39336:SF3">
    <property type="entry name" value="PYRIDOXAMINE PHOSPHATE OXIDASE"/>
    <property type="match status" value="1"/>
</dbReference>
<keyword evidence="3" id="KW-1185">Reference proteome</keyword>
<evidence type="ECO:0000259" key="1">
    <source>
        <dbReference type="Pfam" id="PF01243"/>
    </source>
</evidence>
<protein>
    <recommendedName>
        <fullName evidence="1">Pyridoxamine 5'-phosphate oxidase N-terminal domain-containing protein</fullName>
    </recommendedName>
</protein>
<dbReference type="Pfam" id="PF01243">
    <property type="entry name" value="PNPOx_N"/>
    <property type="match status" value="1"/>
</dbReference>
<dbReference type="EMBL" id="JAAAHW010009448">
    <property type="protein sequence ID" value="KAF9940717.1"/>
    <property type="molecule type" value="Genomic_DNA"/>
</dbReference>
<dbReference type="AlphaFoldDB" id="A0A9P6IN54"/>
<evidence type="ECO:0000313" key="2">
    <source>
        <dbReference type="EMBL" id="KAF9940717.1"/>
    </source>
</evidence>
<dbReference type="SUPFAM" id="SSF50475">
    <property type="entry name" value="FMN-binding split barrel"/>
    <property type="match status" value="1"/>
</dbReference>
<name>A0A9P6IN54_9FUNG</name>
<dbReference type="PANTHER" id="PTHR39336">
    <property type="entry name" value="PYRIDOXAMINE PHOSPHATE OXIDASE FAMILY PROTEIN (AFU_ORTHOLOGUE AFUA_6G11440)"/>
    <property type="match status" value="1"/>
</dbReference>
<evidence type="ECO:0000313" key="3">
    <source>
        <dbReference type="Proteomes" id="UP000749646"/>
    </source>
</evidence>